<dbReference type="PANTHER" id="PTHR23504:SF15">
    <property type="entry name" value="MAJOR FACILITATOR SUPERFAMILY (MFS) PROFILE DOMAIN-CONTAINING PROTEIN"/>
    <property type="match status" value="1"/>
</dbReference>
<reference evidence="9" key="1">
    <citation type="submission" date="2019-03" db="EMBL/GenBank/DDBJ databases">
        <title>Snf2 controls pulcherriminic acid biosynthesis and connects pigmentation and antifungal activity of the yeast Metschnikowia pulcherrima.</title>
        <authorList>
            <person name="Gore-Lloyd D."/>
            <person name="Sumann I."/>
            <person name="Brachmann A.O."/>
            <person name="Schneeberger K."/>
            <person name="Ortiz-Merino R.A."/>
            <person name="Moreno-Beltran M."/>
            <person name="Schlaefli M."/>
            <person name="Kirner P."/>
            <person name="Santos Kron A."/>
            <person name="Wolfe K.H."/>
            <person name="Piel J."/>
            <person name="Ahrens C.H."/>
            <person name="Henk D."/>
            <person name="Freimoser F.M."/>
        </authorList>
    </citation>
    <scope>NUCLEOTIDE SEQUENCE [LARGE SCALE GENOMIC DNA]</scope>
    <source>
        <strain evidence="9">APC 1.2</strain>
    </source>
</reference>
<feature type="transmembrane region" description="Helical" evidence="6">
    <location>
        <begin position="53"/>
        <end position="75"/>
    </location>
</feature>
<feature type="transmembrane region" description="Helical" evidence="6">
    <location>
        <begin position="414"/>
        <end position="433"/>
    </location>
</feature>
<evidence type="ECO:0000256" key="1">
    <source>
        <dbReference type="ARBA" id="ARBA00004141"/>
    </source>
</evidence>
<dbReference type="InterPro" id="IPR020846">
    <property type="entry name" value="MFS_dom"/>
</dbReference>
<dbReference type="SUPFAM" id="SSF103473">
    <property type="entry name" value="MFS general substrate transporter"/>
    <property type="match status" value="1"/>
</dbReference>
<dbReference type="Proteomes" id="UP000292447">
    <property type="component" value="Chromosome I"/>
</dbReference>
<keyword evidence="2" id="KW-0813">Transport</keyword>
<feature type="transmembrane region" description="Helical" evidence="6">
    <location>
        <begin position="477"/>
        <end position="504"/>
    </location>
</feature>
<feature type="transmembrane region" description="Helical" evidence="6">
    <location>
        <begin position="368"/>
        <end position="392"/>
    </location>
</feature>
<keyword evidence="3 6" id="KW-0812">Transmembrane</keyword>
<accession>A0A4P6XFW5</accession>
<evidence type="ECO:0000256" key="4">
    <source>
        <dbReference type="ARBA" id="ARBA00022989"/>
    </source>
</evidence>
<evidence type="ECO:0000256" key="2">
    <source>
        <dbReference type="ARBA" id="ARBA00022448"/>
    </source>
</evidence>
<feature type="transmembrane region" description="Helical" evidence="6">
    <location>
        <begin position="111"/>
        <end position="132"/>
    </location>
</feature>
<keyword evidence="4 6" id="KW-1133">Transmembrane helix</keyword>
<sequence length="584" mass="65452">MTTFREQMRGFPLWQMVVVLMIRFSEPISFTSLFPYIYFMIRDFHITKDASQISRYTGLLAASFAFSQFLCCIHWGRLSDRIGRKPVLLTGLCGSAVSLLVFGFAKNFYVALAARTMAGALNGNIAVLQTLVGELVKERRHQGIAFATLPLFWNVGCVIGPLIGGSKYLTRPRMEPQGNVGSVGLHSFYELFITKHPYALSNVVVAVMLLTSAVIGFLFLEETNARIRKRYDIGLAAGDVVRRCLGFHVPVRPWEYRKRTKVPIMEETSALELDGDASVNSDDEHTPLNGEPVAIYAPSLDSEDTEQIAGPLTRRLSLAVVRRYSEAYSLQPTILTATGASEPEEHISLWAAFCDRDIFTYKVISTMVAYFLIVFHSLIYTEFVPVFLAGTYQRDRLSFPWHIKGGMGWHTQEIGSLLSSVGLVGCFMVIVIFPHMDRHMRTINGFRLACCMFPIAYLVLPYIIFTTPGYNTALPPWFYRVFLYANSMIAVVGSSLAFPQVTILVYRATKPKHRALVNATTMCANSLARFIAPVTWGALTSFFDERGVTQVPWNLLALLAVLSVFLAFSIDEYSEDIEDPQDLV</sequence>
<name>A0A4P6XFW5_9ASCO</name>
<evidence type="ECO:0000256" key="6">
    <source>
        <dbReference type="SAM" id="Phobius"/>
    </source>
</evidence>
<feature type="transmembrane region" description="Helical" evidence="6">
    <location>
        <begin position="144"/>
        <end position="164"/>
    </location>
</feature>
<dbReference type="Pfam" id="PF07690">
    <property type="entry name" value="MFS_1"/>
    <property type="match status" value="1"/>
</dbReference>
<protein>
    <submittedName>
        <fullName evidence="8">Major Facilitator Superfamily protein</fullName>
    </submittedName>
</protein>
<keyword evidence="5 6" id="KW-0472">Membrane</keyword>
<dbReference type="AlphaFoldDB" id="A0A4P6XFW5"/>
<dbReference type="EMBL" id="CP034456">
    <property type="protein sequence ID" value="QBM85549.1"/>
    <property type="molecule type" value="Genomic_DNA"/>
</dbReference>
<dbReference type="PROSITE" id="PS50850">
    <property type="entry name" value="MFS"/>
    <property type="match status" value="1"/>
</dbReference>
<dbReference type="GO" id="GO:0022857">
    <property type="term" value="F:transmembrane transporter activity"/>
    <property type="evidence" value="ECO:0007669"/>
    <property type="project" value="InterPro"/>
</dbReference>
<dbReference type="InterPro" id="IPR036259">
    <property type="entry name" value="MFS_trans_sf"/>
</dbReference>
<evidence type="ECO:0000313" key="9">
    <source>
        <dbReference type="Proteomes" id="UP000292447"/>
    </source>
</evidence>
<feature type="transmembrane region" description="Helical" evidence="6">
    <location>
        <begin position="87"/>
        <end position="105"/>
    </location>
</feature>
<dbReference type="Gene3D" id="1.20.1250.20">
    <property type="entry name" value="MFS general substrate transporter like domains"/>
    <property type="match status" value="1"/>
</dbReference>
<proteinExistence type="predicted"/>
<dbReference type="PANTHER" id="PTHR23504">
    <property type="entry name" value="MAJOR FACILITATOR SUPERFAMILY DOMAIN-CONTAINING PROTEIN 10"/>
    <property type="match status" value="1"/>
</dbReference>
<feature type="transmembrane region" description="Helical" evidence="6">
    <location>
        <begin position="12"/>
        <end position="41"/>
    </location>
</feature>
<evidence type="ECO:0000256" key="3">
    <source>
        <dbReference type="ARBA" id="ARBA00022692"/>
    </source>
</evidence>
<comment type="subcellular location">
    <subcellularLocation>
        <location evidence="1">Membrane</location>
        <topology evidence="1">Multi-pass membrane protein</topology>
    </subcellularLocation>
</comment>
<dbReference type="CDD" id="cd17330">
    <property type="entry name" value="MFS_SLC46_TetA_like"/>
    <property type="match status" value="1"/>
</dbReference>
<evidence type="ECO:0000259" key="7">
    <source>
        <dbReference type="PROSITE" id="PS50850"/>
    </source>
</evidence>
<feature type="transmembrane region" description="Helical" evidence="6">
    <location>
        <begin position="445"/>
        <end position="465"/>
    </location>
</feature>
<evidence type="ECO:0000313" key="8">
    <source>
        <dbReference type="EMBL" id="QBM85549.1"/>
    </source>
</evidence>
<keyword evidence="9" id="KW-1185">Reference proteome</keyword>
<dbReference type="InterPro" id="IPR011701">
    <property type="entry name" value="MFS"/>
</dbReference>
<evidence type="ECO:0000256" key="5">
    <source>
        <dbReference type="ARBA" id="ARBA00023136"/>
    </source>
</evidence>
<feature type="transmembrane region" description="Helical" evidence="6">
    <location>
        <begin position="551"/>
        <end position="570"/>
    </location>
</feature>
<feature type="transmembrane region" description="Helical" evidence="6">
    <location>
        <begin position="198"/>
        <end position="220"/>
    </location>
</feature>
<dbReference type="GO" id="GO:0016020">
    <property type="term" value="C:membrane"/>
    <property type="evidence" value="ECO:0007669"/>
    <property type="project" value="UniProtKB-SubCell"/>
</dbReference>
<gene>
    <name evidence="8" type="primary">MPUL0A01700</name>
    <name evidence="8" type="ORF">METSCH_A01700</name>
</gene>
<organism evidence="8 9">
    <name type="scientific">Metschnikowia aff. pulcherrima</name>
    <dbReference type="NCBI Taxonomy" id="2163413"/>
    <lineage>
        <taxon>Eukaryota</taxon>
        <taxon>Fungi</taxon>
        <taxon>Dikarya</taxon>
        <taxon>Ascomycota</taxon>
        <taxon>Saccharomycotina</taxon>
        <taxon>Pichiomycetes</taxon>
        <taxon>Metschnikowiaceae</taxon>
        <taxon>Metschnikowia</taxon>
    </lineage>
</organism>
<feature type="domain" description="Major facilitator superfamily (MFS) profile" evidence="7">
    <location>
        <begin position="1"/>
        <end position="224"/>
    </location>
</feature>